<feature type="domain" description="Pseudouridine synthase RsuA/RluA-like" evidence="3">
    <location>
        <begin position="87"/>
        <end position="237"/>
    </location>
</feature>
<dbReference type="GO" id="GO:0000455">
    <property type="term" value="P:enzyme-directed rRNA pseudouridine synthesis"/>
    <property type="evidence" value="ECO:0007669"/>
    <property type="project" value="TreeGrafter"/>
</dbReference>
<dbReference type="AlphaFoldDB" id="B0SPC9"/>
<keyword evidence="5" id="KW-1185">Reference proteome</keyword>
<gene>
    <name evidence="4" type="ordered locus">LEPBI_I1343</name>
</gene>
<dbReference type="OrthoDB" id="305739at2"/>
<dbReference type="BioCyc" id="LBIF456481:LEPBI_RS06585-MONOMER"/>
<proteinExistence type="inferred from homology"/>
<dbReference type="GO" id="GO:0009982">
    <property type="term" value="F:pseudouridine synthase activity"/>
    <property type="evidence" value="ECO:0007669"/>
    <property type="project" value="InterPro"/>
</dbReference>
<dbReference type="PROSITE" id="PS01129">
    <property type="entry name" value="PSI_RLU"/>
    <property type="match status" value="1"/>
</dbReference>
<dbReference type="KEGG" id="lbi:LEPBI_I1343"/>
<dbReference type="InterPro" id="IPR006224">
    <property type="entry name" value="PsdUridine_synth_RluA-like_CS"/>
</dbReference>
<dbReference type="Pfam" id="PF00849">
    <property type="entry name" value="PseudoU_synth_2"/>
    <property type="match status" value="1"/>
</dbReference>
<dbReference type="InterPro" id="IPR006145">
    <property type="entry name" value="PsdUridine_synth_RsuA/RluA"/>
</dbReference>
<name>B0SPC9_LEPBP</name>
<dbReference type="EC" id="4.2.1.70" evidence="4"/>
<evidence type="ECO:0000256" key="1">
    <source>
        <dbReference type="ARBA" id="ARBA00010876"/>
    </source>
</evidence>
<sequence>MVGYQSVIRPPFVGKTVIEYLTGKFPYHSLEEWTFLVEEGRITVSGNLASMHKPLLDGEVIEYNPIPGRIKEPEVDTNYSILKETEDFLFVEKPGNLPMHPAGRYRTKTLLSFLETKYPKIIPVHRLDRETSGIVIFAKSEESRKWLQKKFETRVVYKEYFAIVLGKFTKEQKLDGFIGRDIHSVIRKKMIFSPVEFPDSKSCATHFVPILYNEDKKISLVLVKPITGRIHQIRASLLYLGFPIIGDKMYGLRESIFLDFVNFGMTDSLKEELGFERQLLHAYSIRYLDDRGIENQMVHIHSKSFDEMDLYFPNWKNYVP</sequence>
<dbReference type="GO" id="GO:0003723">
    <property type="term" value="F:RNA binding"/>
    <property type="evidence" value="ECO:0007669"/>
    <property type="project" value="InterPro"/>
</dbReference>
<dbReference type="RefSeq" id="WP_012388334.1">
    <property type="nucleotide sequence ID" value="NC_010602.1"/>
</dbReference>
<dbReference type="GO" id="GO:0004730">
    <property type="term" value="F:pseudouridylate synthase activity"/>
    <property type="evidence" value="ECO:0007669"/>
    <property type="project" value="UniProtKB-EC"/>
</dbReference>
<dbReference type="STRING" id="456481.LEPBI_I1343"/>
<dbReference type="Gene3D" id="3.30.2350.10">
    <property type="entry name" value="Pseudouridine synthase"/>
    <property type="match status" value="1"/>
</dbReference>
<keyword evidence="2" id="KW-0413">Isomerase</keyword>
<dbReference type="HOGENOM" id="CLU_016902_4_4_12"/>
<accession>B0SPC9</accession>
<dbReference type="InterPro" id="IPR020103">
    <property type="entry name" value="PsdUridine_synth_cat_dom_sf"/>
</dbReference>
<organism evidence="4 5">
    <name type="scientific">Leptospira biflexa serovar Patoc (strain Patoc 1 / ATCC 23582 / Paris)</name>
    <dbReference type="NCBI Taxonomy" id="456481"/>
    <lineage>
        <taxon>Bacteria</taxon>
        <taxon>Pseudomonadati</taxon>
        <taxon>Spirochaetota</taxon>
        <taxon>Spirochaetia</taxon>
        <taxon>Leptospirales</taxon>
        <taxon>Leptospiraceae</taxon>
        <taxon>Leptospira</taxon>
    </lineage>
</organism>
<dbReference type="PANTHER" id="PTHR21600:SF44">
    <property type="entry name" value="RIBOSOMAL LARGE SUBUNIT PSEUDOURIDINE SYNTHASE D"/>
    <property type="match status" value="1"/>
</dbReference>
<dbReference type="Proteomes" id="UP000001847">
    <property type="component" value="Chromosome I"/>
</dbReference>
<comment type="similarity">
    <text evidence="1">Belongs to the pseudouridine synthase RluA family.</text>
</comment>
<evidence type="ECO:0000259" key="3">
    <source>
        <dbReference type="Pfam" id="PF00849"/>
    </source>
</evidence>
<evidence type="ECO:0000256" key="2">
    <source>
        <dbReference type="ARBA" id="ARBA00023235"/>
    </source>
</evidence>
<dbReference type="SUPFAM" id="SSF55120">
    <property type="entry name" value="Pseudouridine synthase"/>
    <property type="match status" value="1"/>
</dbReference>
<dbReference type="PANTHER" id="PTHR21600">
    <property type="entry name" value="MITOCHONDRIAL RNA PSEUDOURIDINE SYNTHASE"/>
    <property type="match status" value="1"/>
</dbReference>
<dbReference type="CDD" id="cd02869">
    <property type="entry name" value="PseudoU_synth_RluA_like"/>
    <property type="match status" value="1"/>
</dbReference>
<protein>
    <submittedName>
        <fullName evidence="4">Putative ribosomal large subunit pseudouridine synthase</fullName>
        <ecNumber evidence="4">4.2.1.70</ecNumber>
    </submittedName>
</protein>
<dbReference type="InterPro" id="IPR050188">
    <property type="entry name" value="RluA_PseudoU_synthase"/>
</dbReference>
<dbReference type="EMBL" id="CP000786">
    <property type="protein sequence ID" value="ABZ97453.1"/>
    <property type="molecule type" value="Genomic_DNA"/>
</dbReference>
<reference evidence="4 5" key="1">
    <citation type="journal article" date="2008" name="PLoS ONE">
        <title>Genome sequence of the saprophyte Leptospira biflexa provides insights into the evolution of Leptospira and the pathogenesis of leptospirosis.</title>
        <authorList>
            <person name="Picardeau M."/>
            <person name="Bulach D.M."/>
            <person name="Bouchier C."/>
            <person name="Zuerner R.L."/>
            <person name="Zidane N."/>
            <person name="Wilson P.J."/>
            <person name="Creno S."/>
            <person name="Kuczek E.S."/>
            <person name="Bommezzadri S."/>
            <person name="Davis J.C."/>
            <person name="McGrath A."/>
            <person name="Johnson M.J."/>
            <person name="Boursaux-Eude C."/>
            <person name="Seemann T."/>
            <person name="Rouy Z."/>
            <person name="Coppel R.L."/>
            <person name="Rood J.I."/>
            <person name="Lajus A."/>
            <person name="Davies J.K."/>
            <person name="Medigue C."/>
            <person name="Adler B."/>
        </authorList>
    </citation>
    <scope>NUCLEOTIDE SEQUENCE [LARGE SCALE GENOMIC DNA]</scope>
    <source>
        <strain evidence="5">Patoc 1 / ATCC 23582 / Paris</strain>
    </source>
</reference>
<dbReference type="GO" id="GO:0140098">
    <property type="term" value="F:catalytic activity, acting on RNA"/>
    <property type="evidence" value="ECO:0007669"/>
    <property type="project" value="UniProtKB-ARBA"/>
</dbReference>
<evidence type="ECO:0000313" key="4">
    <source>
        <dbReference type="EMBL" id="ABZ97453.1"/>
    </source>
</evidence>
<keyword evidence="4" id="KW-0456">Lyase</keyword>
<evidence type="ECO:0000313" key="5">
    <source>
        <dbReference type="Proteomes" id="UP000001847"/>
    </source>
</evidence>